<feature type="transmembrane region" description="Helical" evidence="2">
    <location>
        <begin position="107"/>
        <end position="125"/>
    </location>
</feature>
<dbReference type="SUPFAM" id="SSF81995">
    <property type="entry name" value="beta-sandwich domain of Sec23/24"/>
    <property type="match status" value="1"/>
</dbReference>
<gene>
    <name evidence="3" type="ORF">SAMN04489718_3729</name>
</gene>
<feature type="region of interest" description="Disordered" evidence="1">
    <location>
        <begin position="1"/>
        <end position="63"/>
    </location>
</feature>
<keyword evidence="4" id="KW-1185">Reference proteome</keyword>
<feature type="compositionally biased region" description="Polar residues" evidence="1">
    <location>
        <begin position="17"/>
        <end position="30"/>
    </location>
</feature>
<evidence type="ECO:0000313" key="4">
    <source>
        <dbReference type="Proteomes" id="UP000199301"/>
    </source>
</evidence>
<feature type="compositionally biased region" description="Pro residues" evidence="1">
    <location>
        <begin position="1"/>
        <end position="13"/>
    </location>
</feature>
<accession>A0A1H1GLQ4</accession>
<organism evidence="3 4">
    <name type="scientific">Actinopolyspora saharensis</name>
    <dbReference type="NCBI Taxonomy" id="995062"/>
    <lineage>
        <taxon>Bacteria</taxon>
        <taxon>Bacillati</taxon>
        <taxon>Actinomycetota</taxon>
        <taxon>Actinomycetes</taxon>
        <taxon>Actinopolysporales</taxon>
        <taxon>Actinopolysporaceae</taxon>
        <taxon>Actinopolyspora</taxon>
    </lineage>
</organism>
<proteinExistence type="predicted"/>
<feature type="transmembrane region" description="Helical" evidence="2">
    <location>
        <begin position="176"/>
        <end position="194"/>
    </location>
</feature>
<protein>
    <submittedName>
        <fullName evidence="3">Uncharacterized protein</fullName>
    </submittedName>
</protein>
<name>A0A1H1GLQ4_9ACTN</name>
<sequence length="206" mass="21912">MSTPQPPHGPQQPPRVNASTSWPQQAQTPPGTHGQPAPHGGPQFAPQQHYQPRGAEPPTSSGSGRALAVTIAVATVLFSGFLAFISIRITTEQEVHSLGDRIAHVQSVVLGLDALVLLTMSVLLLSRSKLTKPVATASLVLTAVERCVGTLMHVIVTNQWLALVNIGATVSPVEDLVFYISFIPAVMIFLPVVLKTLRTNPVGRQS</sequence>
<evidence type="ECO:0000313" key="3">
    <source>
        <dbReference type="EMBL" id="SDR14099.1"/>
    </source>
</evidence>
<keyword evidence="2" id="KW-1133">Transmembrane helix</keyword>
<dbReference type="AlphaFoldDB" id="A0A1H1GLQ4"/>
<dbReference type="RefSeq" id="WP_139186594.1">
    <property type="nucleotide sequence ID" value="NZ_FNKO01000002.1"/>
</dbReference>
<reference evidence="4" key="1">
    <citation type="submission" date="2016-10" db="EMBL/GenBank/DDBJ databases">
        <authorList>
            <person name="Varghese N."/>
            <person name="Submissions S."/>
        </authorList>
    </citation>
    <scope>NUCLEOTIDE SEQUENCE [LARGE SCALE GENOMIC DNA]</scope>
    <source>
        <strain evidence="4">DSM 45459</strain>
    </source>
</reference>
<keyword evidence="2" id="KW-0812">Transmembrane</keyword>
<feature type="transmembrane region" description="Helical" evidence="2">
    <location>
        <begin position="66"/>
        <end position="87"/>
    </location>
</feature>
<dbReference type="Proteomes" id="UP000199301">
    <property type="component" value="Unassembled WGS sequence"/>
</dbReference>
<keyword evidence="2" id="KW-0472">Membrane</keyword>
<dbReference type="EMBL" id="FNKO01000002">
    <property type="protein sequence ID" value="SDR14099.1"/>
    <property type="molecule type" value="Genomic_DNA"/>
</dbReference>
<evidence type="ECO:0000256" key="2">
    <source>
        <dbReference type="SAM" id="Phobius"/>
    </source>
</evidence>
<evidence type="ECO:0000256" key="1">
    <source>
        <dbReference type="SAM" id="MobiDB-lite"/>
    </source>
</evidence>